<evidence type="ECO:0000256" key="4">
    <source>
        <dbReference type="ARBA" id="ARBA00022723"/>
    </source>
</evidence>
<dbReference type="InParanoid" id="D8R2E7"/>
<dbReference type="PANTHER" id="PTHR47946">
    <property type="entry name" value="CYTOCHROME P450 78A7-RELATED"/>
    <property type="match status" value="1"/>
</dbReference>
<reference evidence="10 11" key="1">
    <citation type="journal article" date="2011" name="Science">
        <title>The Selaginella genome identifies genetic changes associated with the evolution of vascular plants.</title>
        <authorList>
            <person name="Banks J.A."/>
            <person name="Nishiyama T."/>
            <person name="Hasebe M."/>
            <person name="Bowman J.L."/>
            <person name="Gribskov M."/>
            <person name="dePamphilis C."/>
            <person name="Albert V.A."/>
            <person name="Aono N."/>
            <person name="Aoyama T."/>
            <person name="Ambrose B.A."/>
            <person name="Ashton N.W."/>
            <person name="Axtell M.J."/>
            <person name="Barker E."/>
            <person name="Barker M.S."/>
            <person name="Bennetzen J.L."/>
            <person name="Bonawitz N.D."/>
            <person name="Chapple C."/>
            <person name="Cheng C."/>
            <person name="Correa L.G."/>
            <person name="Dacre M."/>
            <person name="DeBarry J."/>
            <person name="Dreyer I."/>
            <person name="Elias M."/>
            <person name="Engstrom E.M."/>
            <person name="Estelle M."/>
            <person name="Feng L."/>
            <person name="Finet C."/>
            <person name="Floyd S.K."/>
            <person name="Frommer W.B."/>
            <person name="Fujita T."/>
            <person name="Gramzow L."/>
            <person name="Gutensohn M."/>
            <person name="Harholt J."/>
            <person name="Hattori M."/>
            <person name="Heyl A."/>
            <person name="Hirai T."/>
            <person name="Hiwatashi Y."/>
            <person name="Ishikawa M."/>
            <person name="Iwata M."/>
            <person name="Karol K.G."/>
            <person name="Koehler B."/>
            <person name="Kolukisaoglu U."/>
            <person name="Kubo M."/>
            <person name="Kurata T."/>
            <person name="Lalonde S."/>
            <person name="Li K."/>
            <person name="Li Y."/>
            <person name="Litt A."/>
            <person name="Lyons E."/>
            <person name="Manning G."/>
            <person name="Maruyama T."/>
            <person name="Michael T.P."/>
            <person name="Mikami K."/>
            <person name="Miyazaki S."/>
            <person name="Morinaga S."/>
            <person name="Murata T."/>
            <person name="Mueller-Roeber B."/>
            <person name="Nelson D.R."/>
            <person name="Obara M."/>
            <person name="Oguri Y."/>
            <person name="Olmstead R.G."/>
            <person name="Onodera N."/>
            <person name="Petersen B.L."/>
            <person name="Pils B."/>
            <person name="Prigge M."/>
            <person name="Rensing S.A."/>
            <person name="Riano-Pachon D.M."/>
            <person name="Roberts A.W."/>
            <person name="Sato Y."/>
            <person name="Scheller H.V."/>
            <person name="Schulz B."/>
            <person name="Schulz C."/>
            <person name="Shakirov E.V."/>
            <person name="Shibagaki N."/>
            <person name="Shinohara N."/>
            <person name="Shippen D.E."/>
            <person name="Soerensen I."/>
            <person name="Sotooka R."/>
            <person name="Sugimoto N."/>
            <person name="Sugita M."/>
            <person name="Sumikawa N."/>
            <person name="Tanurdzic M."/>
            <person name="Theissen G."/>
            <person name="Ulvskov P."/>
            <person name="Wakazuki S."/>
            <person name="Weng J.K."/>
            <person name="Willats W.W."/>
            <person name="Wipf D."/>
            <person name="Wolf P.G."/>
            <person name="Yang L."/>
            <person name="Zimmer A.D."/>
            <person name="Zhu Q."/>
            <person name="Mitros T."/>
            <person name="Hellsten U."/>
            <person name="Loque D."/>
            <person name="Otillar R."/>
            <person name="Salamov A."/>
            <person name="Schmutz J."/>
            <person name="Shapiro H."/>
            <person name="Lindquist E."/>
            <person name="Lucas S."/>
            <person name="Rokhsar D."/>
            <person name="Grigoriev I.V."/>
        </authorList>
    </citation>
    <scope>NUCLEOTIDE SEQUENCE [LARGE SCALE GENOMIC DNA]</scope>
</reference>
<dbReference type="GO" id="GO:0016705">
    <property type="term" value="F:oxidoreductase activity, acting on paired donors, with incorporation or reduction of molecular oxygen"/>
    <property type="evidence" value="ECO:0007669"/>
    <property type="project" value="InterPro"/>
</dbReference>
<evidence type="ECO:0000256" key="1">
    <source>
        <dbReference type="ARBA" id="ARBA00001971"/>
    </source>
</evidence>
<dbReference type="InterPro" id="IPR036396">
    <property type="entry name" value="Cyt_P450_sf"/>
</dbReference>
<keyword evidence="3 8" id="KW-0349">Heme</keyword>
<dbReference type="STRING" id="88036.D8R2E7"/>
<sequence>MALSLGSTRVVITSAPEVAREILTSAAFADRPLKQSAAELLFGRAIGFAPYGDYWRGLRRIAANHLFSPRRIAAHEPQRQRHTEVMIDAIASAAGKDHGKSVGIRGFLQRASLANVMQGVFGRCYSGAEEAELQAMVREGFELLGAFNWSDHLPLLRAINVDPHSIQERCSKLVPRVQKFVQAIIDEHRQARSGGDDRESSDFVDVLLNLSGEEKLQDQDMIAVLWEMIFRGTDTTAILTEWMLAELVLHPEIQRRLYHEIEELQSKKSPPSPLSDQDVARMPLLQAVVKETLRLHPPGPLLSWARLSTQDVTIAGHHVPRGTTAMVNMWSITHDPAVWSEPELFVPDRFLGVEFDVKGTDLRLAPFGAGRRVCPGRALGLATVGLWLAKLVERFEFVEDKERPVDLSEVLKLSCEMVNPLSVGAVERCPIAASS</sequence>
<keyword evidence="7 9" id="KW-0503">Monooxygenase</keyword>
<comment type="cofactor">
    <cofactor evidence="1 8">
        <name>heme</name>
        <dbReference type="ChEBI" id="CHEBI:30413"/>
    </cofactor>
</comment>
<feature type="binding site" description="axial binding residue" evidence="8">
    <location>
        <position position="374"/>
    </location>
    <ligand>
        <name>heme</name>
        <dbReference type="ChEBI" id="CHEBI:30413"/>
    </ligand>
    <ligandPart>
        <name>Fe</name>
        <dbReference type="ChEBI" id="CHEBI:18248"/>
    </ligandPart>
</feature>
<dbReference type="EMBL" id="GL377570">
    <property type="protein sequence ID" value="EFJ33715.1"/>
    <property type="molecule type" value="Genomic_DNA"/>
</dbReference>
<dbReference type="GO" id="GO:0020037">
    <property type="term" value="F:heme binding"/>
    <property type="evidence" value="ECO:0007669"/>
    <property type="project" value="InterPro"/>
</dbReference>
<dbReference type="PROSITE" id="PS00086">
    <property type="entry name" value="CYTOCHROME_P450"/>
    <property type="match status" value="1"/>
</dbReference>
<evidence type="ECO:0000313" key="11">
    <source>
        <dbReference type="Proteomes" id="UP000001514"/>
    </source>
</evidence>
<dbReference type="Proteomes" id="UP000001514">
    <property type="component" value="Unassembled WGS sequence"/>
</dbReference>
<dbReference type="GO" id="GO:0005506">
    <property type="term" value="F:iron ion binding"/>
    <property type="evidence" value="ECO:0007669"/>
    <property type="project" value="InterPro"/>
</dbReference>
<organism evidence="11">
    <name type="scientific">Selaginella moellendorffii</name>
    <name type="common">Spikemoss</name>
    <dbReference type="NCBI Taxonomy" id="88036"/>
    <lineage>
        <taxon>Eukaryota</taxon>
        <taxon>Viridiplantae</taxon>
        <taxon>Streptophyta</taxon>
        <taxon>Embryophyta</taxon>
        <taxon>Tracheophyta</taxon>
        <taxon>Lycopodiopsida</taxon>
        <taxon>Selaginellales</taxon>
        <taxon>Selaginellaceae</taxon>
        <taxon>Selaginella</taxon>
    </lineage>
</organism>
<dbReference type="OrthoDB" id="1470350at2759"/>
<dbReference type="PANTHER" id="PTHR47946:SF6">
    <property type="entry name" value="CYTOCHROME P450 78A7"/>
    <property type="match status" value="1"/>
</dbReference>
<dbReference type="InterPro" id="IPR002401">
    <property type="entry name" value="Cyt_P450_E_grp-I"/>
</dbReference>
<dbReference type="OMA" id="ITFMKDF"/>
<keyword evidence="5 9" id="KW-0560">Oxidoreductase</keyword>
<protein>
    <recommendedName>
        <fullName evidence="12">Cytochrome P450-dependent monooxygenase</fullName>
    </recommendedName>
</protein>
<evidence type="ECO:0000256" key="2">
    <source>
        <dbReference type="ARBA" id="ARBA00010617"/>
    </source>
</evidence>
<name>D8R2E7_SELML</name>
<dbReference type="FunCoup" id="D8R2E7">
    <property type="interactions" value="84"/>
</dbReference>
<dbReference type="GO" id="GO:0004497">
    <property type="term" value="F:monooxygenase activity"/>
    <property type="evidence" value="ECO:0007669"/>
    <property type="project" value="UniProtKB-KW"/>
</dbReference>
<evidence type="ECO:0000256" key="8">
    <source>
        <dbReference type="PIRSR" id="PIRSR602401-1"/>
    </source>
</evidence>
<keyword evidence="6 8" id="KW-0408">Iron</keyword>
<dbReference type="Gene3D" id="1.10.630.10">
    <property type="entry name" value="Cytochrome P450"/>
    <property type="match status" value="1"/>
</dbReference>
<keyword evidence="4 8" id="KW-0479">Metal-binding</keyword>
<dbReference type="eggNOG" id="KOG0156">
    <property type="taxonomic scope" value="Eukaryota"/>
</dbReference>
<dbReference type="PRINTS" id="PR00385">
    <property type="entry name" value="P450"/>
</dbReference>
<accession>D8R2E7</accession>
<proteinExistence type="inferred from homology"/>
<dbReference type="InterPro" id="IPR017972">
    <property type="entry name" value="Cyt_P450_CS"/>
</dbReference>
<dbReference type="KEGG" id="smo:SELMODRAFT_83483"/>
<dbReference type="InterPro" id="IPR001128">
    <property type="entry name" value="Cyt_P450"/>
</dbReference>
<dbReference type="InterPro" id="IPR051996">
    <property type="entry name" value="Cytochrome_P450_78A"/>
</dbReference>
<comment type="similarity">
    <text evidence="2 9">Belongs to the cytochrome P450 family.</text>
</comment>
<evidence type="ECO:0000256" key="9">
    <source>
        <dbReference type="RuleBase" id="RU000461"/>
    </source>
</evidence>
<dbReference type="FunFam" id="1.10.630.10:FF:000016">
    <property type="entry name" value="Cytochrome P450 78A5"/>
    <property type="match status" value="1"/>
</dbReference>
<dbReference type="AlphaFoldDB" id="D8R2E7"/>
<dbReference type="SUPFAM" id="SSF48264">
    <property type="entry name" value="Cytochrome P450"/>
    <property type="match status" value="1"/>
</dbReference>
<gene>
    <name evidence="10" type="ORF">SELMODRAFT_83483</name>
</gene>
<dbReference type="Gramene" id="EFJ33715">
    <property type="protein sequence ID" value="EFJ33715"/>
    <property type="gene ID" value="SELMODRAFT_83483"/>
</dbReference>
<evidence type="ECO:0000256" key="7">
    <source>
        <dbReference type="ARBA" id="ARBA00023033"/>
    </source>
</evidence>
<dbReference type="HOGENOM" id="CLU_001570_4_0_1"/>
<evidence type="ECO:0008006" key="12">
    <source>
        <dbReference type="Google" id="ProtNLM"/>
    </source>
</evidence>
<keyword evidence="11" id="KW-1185">Reference proteome</keyword>
<evidence type="ECO:0000256" key="3">
    <source>
        <dbReference type="ARBA" id="ARBA00022617"/>
    </source>
</evidence>
<dbReference type="PRINTS" id="PR00463">
    <property type="entry name" value="EP450I"/>
</dbReference>
<evidence type="ECO:0000256" key="5">
    <source>
        <dbReference type="ARBA" id="ARBA00023002"/>
    </source>
</evidence>
<evidence type="ECO:0000256" key="6">
    <source>
        <dbReference type="ARBA" id="ARBA00023004"/>
    </source>
</evidence>
<dbReference type="Pfam" id="PF00067">
    <property type="entry name" value="p450"/>
    <property type="match status" value="1"/>
</dbReference>
<evidence type="ECO:0000313" key="10">
    <source>
        <dbReference type="EMBL" id="EFJ33715.1"/>
    </source>
</evidence>